<dbReference type="EMBL" id="BOMS01000147">
    <property type="protein sequence ID" value="GIE72539.1"/>
    <property type="molecule type" value="Genomic_DNA"/>
</dbReference>
<proteinExistence type="predicted"/>
<feature type="region of interest" description="Disordered" evidence="1">
    <location>
        <begin position="41"/>
        <end position="115"/>
    </location>
</feature>
<comment type="caution">
    <text evidence="2">The sequence shown here is derived from an EMBL/GenBank/DDBJ whole genome shotgun (WGS) entry which is preliminary data.</text>
</comment>
<reference evidence="2 3" key="1">
    <citation type="submission" date="2021-01" db="EMBL/GenBank/DDBJ databases">
        <title>Whole genome shotgun sequence of Actinoplanes palleronii NBRC 14916.</title>
        <authorList>
            <person name="Komaki H."/>
            <person name="Tamura T."/>
        </authorList>
    </citation>
    <scope>NUCLEOTIDE SEQUENCE [LARGE SCALE GENOMIC DNA]</scope>
    <source>
        <strain evidence="2 3">NBRC 14916</strain>
    </source>
</reference>
<accession>A0ABQ4BPE7</accession>
<dbReference type="RefSeq" id="WP_203830248.1">
    <property type="nucleotide sequence ID" value="NZ_BAAATY010000053.1"/>
</dbReference>
<feature type="compositionally biased region" description="Low complexity" evidence="1">
    <location>
        <begin position="49"/>
        <end position="61"/>
    </location>
</feature>
<name>A0ABQ4BPE7_9ACTN</name>
<evidence type="ECO:0000256" key="1">
    <source>
        <dbReference type="SAM" id="MobiDB-lite"/>
    </source>
</evidence>
<keyword evidence="3" id="KW-1185">Reference proteome</keyword>
<feature type="compositionally biased region" description="Low complexity" evidence="1">
    <location>
        <begin position="92"/>
        <end position="110"/>
    </location>
</feature>
<sequence length="213" mass="21947">MSAQDATSSAAARRRWFITVLLALVILAVAAGYALSHNRVTGTGSLPGPATSADASAPADEPSVESSDLADPQSSESPEPSSGAHTPKVISTHKTSTSTAPTTSEPTGPSISYFRVASKPSCPSGTDQVKYEGDPVVLEWKVSHAESTTISVDGPGIYDTYGTKDSVSLNFPCGDAEPGSYATHTYLLTATGPDGTKTKKLTVRAKANEIATT</sequence>
<evidence type="ECO:0000313" key="3">
    <source>
        <dbReference type="Proteomes" id="UP000624709"/>
    </source>
</evidence>
<evidence type="ECO:0000313" key="2">
    <source>
        <dbReference type="EMBL" id="GIE72539.1"/>
    </source>
</evidence>
<protein>
    <submittedName>
        <fullName evidence="2">Uncharacterized protein</fullName>
    </submittedName>
</protein>
<dbReference type="Proteomes" id="UP000624709">
    <property type="component" value="Unassembled WGS sequence"/>
</dbReference>
<organism evidence="2 3">
    <name type="scientific">Actinoplanes palleronii</name>
    <dbReference type="NCBI Taxonomy" id="113570"/>
    <lineage>
        <taxon>Bacteria</taxon>
        <taxon>Bacillati</taxon>
        <taxon>Actinomycetota</taxon>
        <taxon>Actinomycetes</taxon>
        <taxon>Micromonosporales</taxon>
        <taxon>Micromonosporaceae</taxon>
        <taxon>Actinoplanes</taxon>
    </lineage>
</organism>
<gene>
    <name evidence="2" type="ORF">Apa02nite_086470</name>
</gene>